<evidence type="ECO:0000256" key="10">
    <source>
        <dbReference type="ARBA" id="ARBA00023180"/>
    </source>
</evidence>
<dbReference type="Pfam" id="PF00858">
    <property type="entry name" value="ASC"/>
    <property type="match status" value="1"/>
</dbReference>
<comment type="similarity">
    <text evidence="2 13">Belongs to the amiloride-sensitive sodium channel (TC 1.A.6) family.</text>
</comment>
<evidence type="ECO:0000256" key="5">
    <source>
        <dbReference type="ARBA" id="ARBA00022692"/>
    </source>
</evidence>
<name>A0AAN8IJ31_TRICO</name>
<evidence type="ECO:0000256" key="15">
    <source>
        <dbReference type="SAM" id="Phobius"/>
    </source>
</evidence>
<dbReference type="EMBL" id="WIXE01013076">
    <property type="protein sequence ID" value="KAK5975406.1"/>
    <property type="molecule type" value="Genomic_DNA"/>
</dbReference>
<evidence type="ECO:0000313" key="17">
    <source>
        <dbReference type="Proteomes" id="UP001331761"/>
    </source>
</evidence>
<keyword evidence="12 13" id="KW-0407">Ion channel</keyword>
<feature type="transmembrane region" description="Helical" evidence="15">
    <location>
        <begin position="133"/>
        <end position="156"/>
    </location>
</feature>
<evidence type="ECO:0000256" key="1">
    <source>
        <dbReference type="ARBA" id="ARBA00004141"/>
    </source>
</evidence>
<sequence length="390" mass="44347">MDLERDYWPRFKAYMENGTAIKTTTLLFFDDVSSENERRLRKFVNEMHDCIVGDVKMASVAMLKDFKRLYRELQSSYSNLFKKELPDYLENFEFGTKFVRENFAMVNVFLQQMHLEYWRQSKTYGFWSLACDIGGALGLFLGASMLTIIELVYICYRYKMCGKVYRKTDRNLKRCLENGRQCMQPCTNCCQSISEKASYASSDLGSSVIPAEERQKSSWLTPFPDYPSAYTSPNHPDNALEEYLDATDGNPPKYEDTFGRSESLPSIPSKDHSRSPLDRSRKGSRLSGIPEEDSGLGSENGDRSLGRSRKLPPSPSHKVIQKENTWNIPQSRNRELSSDERLSGAGAPLLQASLQTSVEEEETSQLSDSLSTAAPKLFVAVSDKDRQTTL</sequence>
<dbReference type="PANTHER" id="PTHR11690">
    <property type="entry name" value="AMILORIDE-SENSITIVE SODIUM CHANNEL-RELATED"/>
    <property type="match status" value="1"/>
</dbReference>
<organism evidence="16 17">
    <name type="scientific">Trichostrongylus colubriformis</name>
    <name type="common">Black scour worm</name>
    <dbReference type="NCBI Taxonomy" id="6319"/>
    <lineage>
        <taxon>Eukaryota</taxon>
        <taxon>Metazoa</taxon>
        <taxon>Ecdysozoa</taxon>
        <taxon>Nematoda</taxon>
        <taxon>Chromadorea</taxon>
        <taxon>Rhabditida</taxon>
        <taxon>Rhabditina</taxon>
        <taxon>Rhabditomorpha</taxon>
        <taxon>Strongyloidea</taxon>
        <taxon>Trichostrongylidae</taxon>
        <taxon>Trichostrongylus</taxon>
    </lineage>
</organism>
<evidence type="ECO:0000256" key="12">
    <source>
        <dbReference type="ARBA" id="ARBA00023303"/>
    </source>
</evidence>
<evidence type="ECO:0000256" key="8">
    <source>
        <dbReference type="ARBA" id="ARBA00023065"/>
    </source>
</evidence>
<evidence type="ECO:0000313" key="16">
    <source>
        <dbReference type="EMBL" id="KAK5975406.1"/>
    </source>
</evidence>
<keyword evidence="8 13" id="KW-0406">Ion transport</keyword>
<evidence type="ECO:0000256" key="2">
    <source>
        <dbReference type="ARBA" id="ARBA00007193"/>
    </source>
</evidence>
<evidence type="ECO:0000256" key="7">
    <source>
        <dbReference type="ARBA" id="ARBA00023053"/>
    </source>
</evidence>
<dbReference type="PRINTS" id="PR01078">
    <property type="entry name" value="AMINACHANNEL"/>
</dbReference>
<evidence type="ECO:0000256" key="3">
    <source>
        <dbReference type="ARBA" id="ARBA00022448"/>
    </source>
</evidence>
<feature type="compositionally biased region" description="Basic and acidic residues" evidence="14">
    <location>
        <begin position="269"/>
        <end position="281"/>
    </location>
</feature>
<dbReference type="GO" id="GO:0015280">
    <property type="term" value="F:ligand-gated sodium channel activity"/>
    <property type="evidence" value="ECO:0007669"/>
    <property type="project" value="TreeGrafter"/>
</dbReference>
<keyword evidence="7" id="KW-0915">Sodium</keyword>
<feature type="compositionally biased region" description="Basic and acidic residues" evidence="14">
    <location>
        <begin position="332"/>
        <end position="342"/>
    </location>
</feature>
<evidence type="ECO:0000256" key="13">
    <source>
        <dbReference type="RuleBase" id="RU000679"/>
    </source>
</evidence>
<evidence type="ECO:0000256" key="11">
    <source>
        <dbReference type="ARBA" id="ARBA00023201"/>
    </source>
</evidence>
<keyword evidence="3 13" id="KW-0813">Transport</keyword>
<feature type="compositionally biased region" description="Polar residues" evidence="14">
    <location>
        <begin position="322"/>
        <end position="331"/>
    </location>
</feature>
<keyword evidence="11 13" id="KW-0739">Sodium transport</keyword>
<dbReference type="InterPro" id="IPR001873">
    <property type="entry name" value="ENaC"/>
</dbReference>
<dbReference type="GO" id="GO:0005886">
    <property type="term" value="C:plasma membrane"/>
    <property type="evidence" value="ECO:0007669"/>
    <property type="project" value="TreeGrafter"/>
</dbReference>
<evidence type="ECO:0000256" key="4">
    <source>
        <dbReference type="ARBA" id="ARBA00022461"/>
    </source>
</evidence>
<keyword evidence="10" id="KW-0325">Glycoprotein</keyword>
<reference evidence="16 17" key="1">
    <citation type="submission" date="2019-10" db="EMBL/GenBank/DDBJ databases">
        <title>Assembly and Annotation for the nematode Trichostrongylus colubriformis.</title>
        <authorList>
            <person name="Martin J."/>
        </authorList>
    </citation>
    <scope>NUCLEOTIDE SEQUENCE [LARGE SCALE GENOMIC DNA]</scope>
    <source>
        <strain evidence="16">G859</strain>
        <tissue evidence="16">Whole worm</tissue>
    </source>
</reference>
<keyword evidence="17" id="KW-1185">Reference proteome</keyword>
<keyword evidence="5 13" id="KW-0812">Transmembrane</keyword>
<keyword evidence="4 13" id="KW-0894">Sodium channel</keyword>
<dbReference type="Gene3D" id="1.10.287.770">
    <property type="entry name" value="YojJ-like"/>
    <property type="match status" value="1"/>
</dbReference>
<dbReference type="PANTHER" id="PTHR11690:SF296">
    <property type="entry name" value="DEGENERIN-LIKE PROTEIN DEL-10"/>
    <property type="match status" value="1"/>
</dbReference>
<feature type="region of interest" description="Disordered" evidence="14">
    <location>
        <begin position="228"/>
        <end position="369"/>
    </location>
</feature>
<dbReference type="Proteomes" id="UP001331761">
    <property type="component" value="Unassembled WGS sequence"/>
</dbReference>
<evidence type="ECO:0000256" key="6">
    <source>
        <dbReference type="ARBA" id="ARBA00022989"/>
    </source>
</evidence>
<keyword evidence="9 15" id="KW-0472">Membrane</keyword>
<gene>
    <name evidence="16" type="ORF">GCK32_009537</name>
</gene>
<proteinExistence type="inferred from homology"/>
<dbReference type="AlphaFoldDB" id="A0AAN8IJ31"/>
<keyword evidence="6 15" id="KW-1133">Transmembrane helix</keyword>
<protein>
    <submittedName>
        <fullName evidence="16">Uncharacterized protein</fullName>
    </submittedName>
</protein>
<accession>A0AAN8IJ31</accession>
<evidence type="ECO:0000256" key="14">
    <source>
        <dbReference type="SAM" id="MobiDB-lite"/>
    </source>
</evidence>
<evidence type="ECO:0000256" key="9">
    <source>
        <dbReference type="ARBA" id="ARBA00023136"/>
    </source>
</evidence>
<comment type="caution">
    <text evidence="16">The sequence shown here is derived from an EMBL/GenBank/DDBJ whole genome shotgun (WGS) entry which is preliminary data.</text>
</comment>
<comment type="subcellular location">
    <subcellularLocation>
        <location evidence="1">Membrane</location>
        <topology evidence="1">Multi-pass membrane protein</topology>
    </subcellularLocation>
</comment>